<dbReference type="Pfam" id="PF13545">
    <property type="entry name" value="HTH_Crp_2"/>
    <property type="match status" value="1"/>
</dbReference>
<dbReference type="EMBL" id="CP165734">
    <property type="protein sequence ID" value="XDV61155.1"/>
    <property type="molecule type" value="Genomic_DNA"/>
</dbReference>
<protein>
    <submittedName>
        <fullName evidence="2">Crp/Fnr family transcriptional regulator</fullName>
    </submittedName>
</protein>
<evidence type="ECO:0000313" key="2">
    <source>
        <dbReference type="EMBL" id="XDV61155.1"/>
    </source>
</evidence>
<dbReference type="RefSeq" id="WP_369726494.1">
    <property type="nucleotide sequence ID" value="NZ_CP165734.1"/>
</dbReference>
<dbReference type="AlphaFoldDB" id="A0AB39XT94"/>
<evidence type="ECO:0000259" key="1">
    <source>
        <dbReference type="PROSITE" id="PS51063"/>
    </source>
</evidence>
<dbReference type="PROSITE" id="PS51063">
    <property type="entry name" value="HTH_CRP_2"/>
    <property type="match status" value="1"/>
</dbReference>
<dbReference type="SUPFAM" id="SSF46785">
    <property type="entry name" value="Winged helix' DNA-binding domain"/>
    <property type="match status" value="1"/>
</dbReference>
<dbReference type="Gene3D" id="1.10.10.10">
    <property type="entry name" value="Winged helix-like DNA-binding domain superfamily/Winged helix DNA-binding domain"/>
    <property type="match status" value="1"/>
</dbReference>
<organism evidence="2">
    <name type="scientific">Bradyrhizobium sp. LLZ17</name>
    <dbReference type="NCBI Taxonomy" id="3239388"/>
    <lineage>
        <taxon>Bacteria</taxon>
        <taxon>Pseudomonadati</taxon>
        <taxon>Pseudomonadota</taxon>
        <taxon>Alphaproteobacteria</taxon>
        <taxon>Hyphomicrobiales</taxon>
        <taxon>Nitrobacteraceae</taxon>
        <taxon>Bradyrhizobium</taxon>
    </lineage>
</organism>
<name>A0AB39XT94_9BRAD</name>
<dbReference type="SMART" id="SM00419">
    <property type="entry name" value="HTH_CRP"/>
    <property type="match status" value="1"/>
</dbReference>
<gene>
    <name evidence="2" type="ORF">AB8Z38_14075</name>
</gene>
<reference evidence="2" key="1">
    <citation type="submission" date="2024-08" db="EMBL/GenBank/DDBJ databases">
        <authorList>
            <person name="Chaddad Z."/>
            <person name="Lamrabet M."/>
            <person name="Bouhnik O."/>
            <person name="Alami S."/>
            <person name="Wipf D."/>
            <person name="Courty P.E."/>
            <person name="Missbah El Idrissi M."/>
        </authorList>
    </citation>
    <scope>NUCLEOTIDE SEQUENCE</scope>
    <source>
        <strain evidence="2">LLZ17</strain>
    </source>
</reference>
<dbReference type="InterPro" id="IPR036390">
    <property type="entry name" value="WH_DNA-bd_sf"/>
</dbReference>
<feature type="domain" description="HTH crp-type" evidence="1">
    <location>
        <begin position="14"/>
        <end position="80"/>
    </location>
</feature>
<proteinExistence type="predicted"/>
<accession>A0AB39XT94</accession>
<dbReference type="GO" id="GO:0006355">
    <property type="term" value="P:regulation of DNA-templated transcription"/>
    <property type="evidence" value="ECO:0007669"/>
    <property type="project" value="InterPro"/>
</dbReference>
<sequence length="108" mass="12044">MVQTSQAGVCNAVHSVKQRLARWLLVASQGLDSHDLPLTHDVLSRLLGVRRASVTECLSELEDQGVISTHRGHIEITNPDLLRQTSCACFQLIHREYVRQLTSVGRCL</sequence>
<dbReference type="InterPro" id="IPR036388">
    <property type="entry name" value="WH-like_DNA-bd_sf"/>
</dbReference>
<dbReference type="InterPro" id="IPR012318">
    <property type="entry name" value="HTH_CRP"/>
</dbReference>
<dbReference type="GO" id="GO:0003677">
    <property type="term" value="F:DNA binding"/>
    <property type="evidence" value="ECO:0007669"/>
    <property type="project" value="InterPro"/>
</dbReference>